<keyword evidence="7" id="KW-1185">Reference proteome</keyword>
<evidence type="ECO:0000256" key="2">
    <source>
        <dbReference type="ARBA" id="ARBA00022801"/>
    </source>
</evidence>
<proteinExistence type="inferred from homology"/>
<dbReference type="AlphaFoldDB" id="A0A1G9TLS7"/>
<sequence length="265" mass="28275">MIVIAHISDTHFDGGERATERAAAVMAYLRGLSTPVDAIVVSGDITDHGTEAEYEQARATLSADVPVLVLPGNHDARSTFREVLLHKDFDAGGVEDPTGTDAPVNRVREVGGVVFLLCDSVIPGRDEGLLDDDTIAWLDERLTEVSPQAPALVCVHHPPVELHEPFIDALGMRGADRLANVIEKHPRVAGVLCGHAHAAAVTTFAGRPLLVAPGVVSTSLLPWEHGGMSLDLPPGLAFHVLDDENRLTTHYRVVLHSGRSTGQTS</sequence>
<keyword evidence="1" id="KW-0479">Metal-binding</keyword>
<dbReference type="SUPFAM" id="SSF56300">
    <property type="entry name" value="Metallo-dependent phosphatases"/>
    <property type="match status" value="1"/>
</dbReference>
<evidence type="ECO:0000256" key="1">
    <source>
        <dbReference type="ARBA" id="ARBA00022723"/>
    </source>
</evidence>
<dbReference type="GO" id="GO:0004112">
    <property type="term" value="F:cyclic-nucleotide phosphodiesterase activity"/>
    <property type="evidence" value="ECO:0007669"/>
    <property type="project" value="InterPro"/>
</dbReference>
<dbReference type="Proteomes" id="UP000183376">
    <property type="component" value="Chromosome I"/>
</dbReference>
<protein>
    <submittedName>
        <fullName evidence="6">3',5'-cyclic AMP phosphodiesterase CpdA</fullName>
    </submittedName>
</protein>
<evidence type="ECO:0000313" key="6">
    <source>
        <dbReference type="EMBL" id="SDM48633.1"/>
    </source>
</evidence>
<evidence type="ECO:0000313" key="7">
    <source>
        <dbReference type="Proteomes" id="UP000183376"/>
    </source>
</evidence>
<dbReference type="CDD" id="cd07402">
    <property type="entry name" value="MPP_GpdQ"/>
    <property type="match status" value="1"/>
</dbReference>
<reference evidence="6 7" key="1">
    <citation type="submission" date="2016-10" db="EMBL/GenBank/DDBJ databases">
        <authorList>
            <person name="de Groot N.N."/>
        </authorList>
    </citation>
    <scope>NUCLEOTIDE SEQUENCE [LARGE SCALE GENOMIC DNA]</scope>
    <source>
        <strain evidence="6 7">DSM 44149</strain>
    </source>
</reference>
<dbReference type="InterPro" id="IPR004843">
    <property type="entry name" value="Calcineurin-like_PHP"/>
</dbReference>
<dbReference type="STRING" id="211114.SAMN04489726_1870"/>
<dbReference type="RefSeq" id="WP_030431651.1">
    <property type="nucleotide sequence ID" value="NZ_JOEF01000020.1"/>
</dbReference>
<dbReference type="OrthoDB" id="5241795at2"/>
<dbReference type="InterPro" id="IPR050884">
    <property type="entry name" value="CNP_phosphodiesterase-III"/>
</dbReference>
<dbReference type="Gene3D" id="3.60.21.10">
    <property type="match status" value="1"/>
</dbReference>
<organism evidence="6 7">
    <name type="scientific">Allokutzneria albata</name>
    <name type="common">Kibdelosporangium albatum</name>
    <dbReference type="NCBI Taxonomy" id="211114"/>
    <lineage>
        <taxon>Bacteria</taxon>
        <taxon>Bacillati</taxon>
        <taxon>Actinomycetota</taxon>
        <taxon>Actinomycetes</taxon>
        <taxon>Pseudonocardiales</taxon>
        <taxon>Pseudonocardiaceae</taxon>
        <taxon>Allokutzneria</taxon>
    </lineage>
</organism>
<dbReference type="InterPro" id="IPR026575">
    <property type="entry name" value="GpdQ/CpdA-like"/>
</dbReference>
<evidence type="ECO:0000259" key="5">
    <source>
        <dbReference type="Pfam" id="PF00149"/>
    </source>
</evidence>
<dbReference type="eggNOG" id="COG1409">
    <property type="taxonomic scope" value="Bacteria"/>
</dbReference>
<keyword evidence="2" id="KW-0378">Hydrolase</keyword>
<gene>
    <name evidence="6" type="ORF">SAMN04489726_1870</name>
</gene>
<dbReference type="GO" id="GO:0046872">
    <property type="term" value="F:metal ion binding"/>
    <property type="evidence" value="ECO:0007669"/>
    <property type="project" value="UniProtKB-KW"/>
</dbReference>
<feature type="domain" description="Calcineurin-like phosphoesterase" evidence="5">
    <location>
        <begin position="3"/>
        <end position="198"/>
    </location>
</feature>
<dbReference type="PANTHER" id="PTHR42988">
    <property type="entry name" value="PHOSPHOHYDROLASE"/>
    <property type="match status" value="1"/>
</dbReference>
<dbReference type="EMBL" id="LT629701">
    <property type="protein sequence ID" value="SDM48633.1"/>
    <property type="molecule type" value="Genomic_DNA"/>
</dbReference>
<evidence type="ECO:0000256" key="3">
    <source>
        <dbReference type="ARBA" id="ARBA00023004"/>
    </source>
</evidence>
<dbReference type="PANTHER" id="PTHR42988:SF2">
    <property type="entry name" value="CYCLIC NUCLEOTIDE PHOSPHODIESTERASE CBUA0032-RELATED"/>
    <property type="match status" value="1"/>
</dbReference>
<evidence type="ECO:0000256" key="4">
    <source>
        <dbReference type="ARBA" id="ARBA00025742"/>
    </source>
</evidence>
<comment type="similarity">
    <text evidence="4">Belongs to the cyclic nucleotide phosphodiesterase class-III family.</text>
</comment>
<name>A0A1G9TLS7_ALLAB</name>
<accession>A0A1G9TLS7</accession>
<keyword evidence="3" id="KW-0408">Iron</keyword>
<dbReference type="Pfam" id="PF00149">
    <property type="entry name" value="Metallophos"/>
    <property type="match status" value="1"/>
</dbReference>
<dbReference type="InterPro" id="IPR029052">
    <property type="entry name" value="Metallo-depent_PP-like"/>
</dbReference>